<organism evidence="8 9">
    <name type="scientific">Talaromyces rugulosus</name>
    <name type="common">Penicillium rugulosum</name>
    <dbReference type="NCBI Taxonomy" id="121627"/>
    <lineage>
        <taxon>Eukaryota</taxon>
        <taxon>Fungi</taxon>
        <taxon>Dikarya</taxon>
        <taxon>Ascomycota</taxon>
        <taxon>Pezizomycotina</taxon>
        <taxon>Eurotiomycetes</taxon>
        <taxon>Eurotiomycetidae</taxon>
        <taxon>Eurotiales</taxon>
        <taxon>Trichocomaceae</taxon>
        <taxon>Talaromyces</taxon>
        <taxon>Talaromyces sect. Islandici</taxon>
    </lineage>
</organism>
<dbReference type="SMART" id="SM00066">
    <property type="entry name" value="GAL4"/>
    <property type="match status" value="1"/>
</dbReference>
<dbReference type="GeneID" id="55998154"/>
<dbReference type="KEGG" id="trg:TRUGW13939_10675"/>
<evidence type="ECO:0000256" key="4">
    <source>
        <dbReference type="ARBA" id="ARBA00023125"/>
    </source>
</evidence>
<dbReference type="SUPFAM" id="SSF57701">
    <property type="entry name" value="Zn2/Cys6 DNA-binding domain"/>
    <property type="match status" value="1"/>
</dbReference>
<keyword evidence="4" id="KW-0238">DNA-binding</keyword>
<dbReference type="EMBL" id="CP055903">
    <property type="protein sequence ID" value="QKX63504.1"/>
    <property type="molecule type" value="Genomic_DNA"/>
</dbReference>
<evidence type="ECO:0000256" key="2">
    <source>
        <dbReference type="ARBA" id="ARBA00022833"/>
    </source>
</evidence>
<keyword evidence="2" id="KW-0862">Zinc</keyword>
<evidence type="ECO:0000313" key="9">
    <source>
        <dbReference type="Proteomes" id="UP000509510"/>
    </source>
</evidence>
<gene>
    <name evidence="8" type="ORF">TRUGW13939_10675</name>
</gene>
<dbReference type="PROSITE" id="PS00463">
    <property type="entry name" value="ZN2_CY6_FUNGAL_1"/>
    <property type="match status" value="1"/>
</dbReference>
<dbReference type="GO" id="GO:0000981">
    <property type="term" value="F:DNA-binding transcription factor activity, RNA polymerase II-specific"/>
    <property type="evidence" value="ECO:0007669"/>
    <property type="project" value="InterPro"/>
</dbReference>
<evidence type="ECO:0000256" key="3">
    <source>
        <dbReference type="ARBA" id="ARBA00023015"/>
    </source>
</evidence>
<evidence type="ECO:0000256" key="1">
    <source>
        <dbReference type="ARBA" id="ARBA00022723"/>
    </source>
</evidence>
<dbReference type="Pfam" id="PF11951">
    <property type="entry name" value="Fungal_trans_2"/>
    <property type="match status" value="1"/>
</dbReference>
<keyword evidence="3" id="KW-0805">Transcription regulation</keyword>
<dbReference type="Proteomes" id="UP000509510">
    <property type="component" value="Chromosome VI"/>
</dbReference>
<dbReference type="GO" id="GO:0003677">
    <property type="term" value="F:DNA binding"/>
    <property type="evidence" value="ECO:0007669"/>
    <property type="project" value="UniProtKB-KW"/>
</dbReference>
<dbReference type="Gene3D" id="4.10.240.10">
    <property type="entry name" value="Zn(2)-C6 fungal-type DNA-binding domain"/>
    <property type="match status" value="1"/>
</dbReference>
<keyword evidence="5" id="KW-0804">Transcription</keyword>
<dbReference type="PANTHER" id="PTHR36206">
    <property type="entry name" value="ASPERCRYPTIN BIOSYNTHESIS CLUSTER-SPECIFIC TRANSCRIPTION REGULATOR ATNN-RELATED"/>
    <property type="match status" value="1"/>
</dbReference>
<protein>
    <recommendedName>
        <fullName evidence="7">Zn(2)-C6 fungal-type domain-containing protein</fullName>
    </recommendedName>
</protein>
<keyword evidence="9" id="KW-1185">Reference proteome</keyword>
<dbReference type="InterPro" id="IPR052360">
    <property type="entry name" value="Transcr_Regulatory_Proteins"/>
</dbReference>
<evidence type="ECO:0000259" key="7">
    <source>
        <dbReference type="PROSITE" id="PS50048"/>
    </source>
</evidence>
<accession>A0A7H8RAP8</accession>
<reference evidence="9" key="1">
    <citation type="submission" date="2020-06" db="EMBL/GenBank/DDBJ databases">
        <title>A chromosome-scale genome assembly of Talaromyces rugulosus W13939.</title>
        <authorList>
            <person name="Wang B."/>
            <person name="Guo L."/>
            <person name="Ye K."/>
            <person name="Wang L."/>
        </authorList>
    </citation>
    <scope>NUCLEOTIDE SEQUENCE [LARGE SCALE GENOMIC DNA]</scope>
    <source>
        <strain evidence="9">W13939</strain>
    </source>
</reference>
<name>A0A7H8RAP8_TALRU</name>
<dbReference type="PROSITE" id="PS50048">
    <property type="entry name" value="ZN2_CY6_FUNGAL_2"/>
    <property type="match status" value="1"/>
</dbReference>
<dbReference type="InterPro" id="IPR021858">
    <property type="entry name" value="Fun_TF"/>
</dbReference>
<dbReference type="PANTHER" id="PTHR36206:SF12">
    <property type="entry name" value="ASPERCRYPTIN BIOSYNTHESIS CLUSTER-SPECIFIC TRANSCRIPTION REGULATOR ATNN-RELATED"/>
    <property type="match status" value="1"/>
</dbReference>
<dbReference type="Pfam" id="PF00172">
    <property type="entry name" value="Zn_clus"/>
    <property type="match status" value="1"/>
</dbReference>
<evidence type="ECO:0000313" key="8">
    <source>
        <dbReference type="EMBL" id="QKX63504.1"/>
    </source>
</evidence>
<dbReference type="InterPro" id="IPR001138">
    <property type="entry name" value="Zn2Cys6_DnaBD"/>
</dbReference>
<dbReference type="CDD" id="cd00067">
    <property type="entry name" value="GAL4"/>
    <property type="match status" value="1"/>
</dbReference>
<dbReference type="OrthoDB" id="2593732at2759"/>
<dbReference type="GO" id="GO:0008270">
    <property type="term" value="F:zinc ion binding"/>
    <property type="evidence" value="ECO:0007669"/>
    <property type="project" value="InterPro"/>
</dbReference>
<dbReference type="RefSeq" id="XP_035349678.1">
    <property type="nucleotide sequence ID" value="XM_035493785.1"/>
</dbReference>
<keyword evidence="6" id="KW-0539">Nucleus</keyword>
<feature type="domain" description="Zn(2)-C6 fungal-type" evidence="7">
    <location>
        <begin position="12"/>
        <end position="40"/>
    </location>
</feature>
<evidence type="ECO:0000256" key="6">
    <source>
        <dbReference type="ARBA" id="ARBA00023242"/>
    </source>
</evidence>
<evidence type="ECO:0000256" key="5">
    <source>
        <dbReference type="ARBA" id="ARBA00023163"/>
    </source>
</evidence>
<proteinExistence type="predicted"/>
<sequence length="518" mass="58412">MPQKGYPKVRTGCLTCKKRKVKCDEARPYCNRCIATSRKCDGYSYAPSSHGSKYSWEQLLAPRIQFALGAPGASSTSTDGRAMAYFHATVAKTFSRMLGGTNWAPRLSQMAQSEPAVQHAALAISAMYEQRYEKPLGNFQWPGESKSAIQHYNAAIRCIIAKHQSYSLDTLLLVCAMFVCIEFLRGDAGTAISHIRSGILILKSQQVESELGSIFYHWYALPFVFGIGTISFPLIQRPKYLTNASFKALTQAQEIIDRLAIRALHLGQAGDGYRLGAASDAQVSPMLSHEQHQLQVALHIWWLSFSHLQQSSELSTGTDIRIPLLEMQWLVWKVYISSCLSLRETIYDTYMDYFQRILQNATALGPCKKKGGFTAQPVFDIGMGYFTSVYFVVVSCRHLKMRLTALQMLKVSSQSKEMMWDMAIFYAVGKRLIEIEHGITLTGEAMKEICQSIDPPEFPPDSQRIRGYFIEPGATQKANGDRQDDRRQMLEHKVRFIMRDVENSKTSEHICRISVARA</sequence>
<dbReference type="InterPro" id="IPR036864">
    <property type="entry name" value="Zn2-C6_fun-type_DNA-bd_sf"/>
</dbReference>
<dbReference type="AlphaFoldDB" id="A0A7H8RAP8"/>
<keyword evidence="1" id="KW-0479">Metal-binding</keyword>